<evidence type="ECO:0000256" key="2">
    <source>
        <dbReference type="SAM" id="MobiDB-lite"/>
    </source>
</evidence>
<dbReference type="Proteomes" id="UP001642484">
    <property type="component" value="Unassembled WGS sequence"/>
</dbReference>
<feature type="domain" description="Phosphatase tensin-type" evidence="4">
    <location>
        <begin position="17"/>
        <end position="107"/>
    </location>
</feature>
<evidence type="ECO:0000313" key="6">
    <source>
        <dbReference type="Proteomes" id="UP001642484"/>
    </source>
</evidence>
<comment type="caution">
    <text evidence="5">The sequence shown here is derived from an EMBL/GenBank/DDBJ whole genome shotgun (WGS) entry which is preliminary data.</text>
</comment>
<dbReference type="PROSITE" id="PS50056">
    <property type="entry name" value="TYR_PHOSPHATASE_2"/>
    <property type="match status" value="1"/>
</dbReference>
<evidence type="ECO:0008006" key="7">
    <source>
        <dbReference type="Google" id="ProtNLM"/>
    </source>
</evidence>
<dbReference type="SUPFAM" id="SSF52799">
    <property type="entry name" value="(Phosphotyrosine protein) phosphatases II"/>
    <property type="match status" value="1"/>
</dbReference>
<evidence type="ECO:0000259" key="3">
    <source>
        <dbReference type="PROSITE" id="PS50056"/>
    </source>
</evidence>
<dbReference type="PROSITE" id="PS51181">
    <property type="entry name" value="PPASE_TENSIN"/>
    <property type="match status" value="1"/>
</dbReference>
<dbReference type="InterPro" id="IPR016130">
    <property type="entry name" value="Tyr_Pase_AS"/>
</dbReference>
<dbReference type="InterPro" id="IPR029021">
    <property type="entry name" value="Prot-tyrosine_phosphatase-like"/>
</dbReference>
<accession>A0ABP0IGR3</accession>
<dbReference type="Pfam" id="PF22785">
    <property type="entry name" value="Tc-R-P"/>
    <property type="match status" value="1"/>
</dbReference>
<evidence type="ECO:0000259" key="4">
    <source>
        <dbReference type="PROSITE" id="PS51181"/>
    </source>
</evidence>
<dbReference type="PANTHER" id="PTHR12305">
    <property type="entry name" value="PHOSPHATASE WITH HOMOLOGY TO TENSIN"/>
    <property type="match status" value="1"/>
</dbReference>
<name>A0ABP0IGR3_9DINO</name>
<keyword evidence="6" id="KW-1185">Reference proteome</keyword>
<dbReference type="EMBL" id="CAXAMN010002636">
    <property type="protein sequence ID" value="CAK9000550.1"/>
    <property type="molecule type" value="Genomic_DNA"/>
</dbReference>
<feature type="region of interest" description="Disordered" evidence="2">
    <location>
        <begin position="256"/>
        <end position="293"/>
    </location>
</feature>
<dbReference type="InterPro" id="IPR000387">
    <property type="entry name" value="Tyr_Pase_dom"/>
</dbReference>
<reference evidence="5 6" key="1">
    <citation type="submission" date="2024-02" db="EMBL/GenBank/DDBJ databases">
        <authorList>
            <person name="Chen Y."/>
            <person name="Shah S."/>
            <person name="Dougan E. K."/>
            <person name="Thang M."/>
            <person name="Chan C."/>
        </authorList>
    </citation>
    <scope>NUCLEOTIDE SEQUENCE [LARGE SCALE GENOMIC DNA]</scope>
</reference>
<evidence type="ECO:0000313" key="5">
    <source>
        <dbReference type="EMBL" id="CAK9000550.1"/>
    </source>
</evidence>
<protein>
    <recommendedName>
        <fullName evidence="7">Phosphatidylinositol-3,4,5-trisphosphate 3-phosphatase</fullName>
    </recommendedName>
</protein>
<dbReference type="PROSITE" id="PS00383">
    <property type="entry name" value="TYR_PHOSPHATASE_1"/>
    <property type="match status" value="1"/>
</dbReference>
<organism evidence="5 6">
    <name type="scientific">Durusdinium trenchii</name>
    <dbReference type="NCBI Taxonomy" id="1381693"/>
    <lineage>
        <taxon>Eukaryota</taxon>
        <taxon>Sar</taxon>
        <taxon>Alveolata</taxon>
        <taxon>Dinophyceae</taxon>
        <taxon>Suessiales</taxon>
        <taxon>Symbiodiniaceae</taxon>
        <taxon>Durusdinium</taxon>
    </lineage>
</organism>
<proteinExistence type="predicted"/>
<dbReference type="InterPro" id="IPR051281">
    <property type="entry name" value="Dual-spec_lipid-protein_phosph"/>
</dbReference>
<feature type="domain" description="Tyrosine specific protein phosphatases" evidence="3">
    <location>
        <begin position="24"/>
        <end position="83"/>
    </location>
</feature>
<keyword evidence="1" id="KW-0378">Hydrolase</keyword>
<dbReference type="InterPro" id="IPR029023">
    <property type="entry name" value="Tensin_phosphatase"/>
</dbReference>
<dbReference type="Gene3D" id="3.90.190.10">
    <property type="entry name" value="Protein tyrosine phosphatase superfamily"/>
    <property type="match status" value="1"/>
</dbReference>
<gene>
    <name evidence="5" type="ORF">CCMP2556_LOCUS6108</name>
</gene>
<sequence>MAFPMKRSTFRARITAPPQFSKILEFCRDVEAWLKVDERNVAAIHCKAGKGRSGTMICALLLYAGAVLSARDALRWFGHVRGGTRAGVTIPSQIRWIAMFETWLEQGVQLLSDPMGPSTGRYRPCAIQFSHLGLEGPVKVKVALVSRQDGIPQAVHRLYLQLSTCNDLLHFTAMRILLLDLPKACVDGLQRDAGPEVGGCFCLQAPHWLLQDSLLSAGDLSSFHSRDGAQGDLPPEPEAGMALAVRRIQRLYIHGPHPGKRVTASKPAKSRPTALGLVSANGGPDGPDRNGSM</sequence>
<evidence type="ECO:0000256" key="1">
    <source>
        <dbReference type="ARBA" id="ARBA00022801"/>
    </source>
</evidence>